<dbReference type="EMBL" id="MK072344">
    <property type="protein sequence ID" value="AYV82179.1"/>
    <property type="molecule type" value="Genomic_DNA"/>
</dbReference>
<organism evidence="1">
    <name type="scientific">Homavirus sp</name>
    <dbReference type="NCBI Taxonomy" id="2487769"/>
    <lineage>
        <taxon>Viruses</taxon>
        <taxon>Varidnaviria</taxon>
        <taxon>Bamfordvirae</taxon>
        <taxon>Nucleocytoviricota</taxon>
        <taxon>Megaviricetes</taxon>
        <taxon>Imitervirales</taxon>
        <taxon>Mimiviridae</taxon>
        <taxon>Klosneuvirinae</taxon>
    </lineage>
</organism>
<sequence length="54" mass="6472">MDNMDNISQDKQNELELDEDISTIKSIMPIPNNEKEFREWLYKKPDTELQISDE</sequence>
<protein>
    <submittedName>
        <fullName evidence="1">Uncharacterized protein</fullName>
    </submittedName>
</protein>
<proteinExistence type="predicted"/>
<gene>
    <name evidence="1" type="ORF">Homavirus13_8</name>
</gene>
<reference evidence="1" key="1">
    <citation type="submission" date="2018-10" db="EMBL/GenBank/DDBJ databases">
        <title>Hidden diversity of soil giant viruses.</title>
        <authorList>
            <person name="Schulz F."/>
            <person name="Alteio L."/>
            <person name="Goudeau D."/>
            <person name="Ryan E.M."/>
            <person name="Malmstrom R.R."/>
            <person name="Blanchard J."/>
            <person name="Woyke T."/>
        </authorList>
    </citation>
    <scope>NUCLEOTIDE SEQUENCE</scope>
    <source>
        <strain evidence="1">HOV1</strain>
    </source>
</reference>
<evidence type="ECO:0000313" key="1">
    <source>
        <dbReference type="EMBL" id="AYV82179.1"/>
    </source>
</evidence>
<name>A0A3G5AA10_9VIRU</name>
<accession>A0A3G5AA10</accession>